<dbReference type="GO" id="GO:0003677">
    <property type="term" value="F:DNA binding"/>
    <property type="evidence" value="ECO:0007669"/>
    <property type="project" value="UniProtKB-UniRule"/>
</dbReference>
<evidence type="ECO:0000256" key="10">
    <source>
        <dbReference type="ARBA" id="ARBA00048954"/>
    </source>
</evidence>
<dbReference type="InterPro" id="IPR036185">
    <property type="entry name" value="DNA_heli_DnaB-like_N_sf"/>
</dbReference>
<keyword evidence="4 12" id="KW-0547">Nucleotide-binding</keyword>
<dbReference type="GO" id="GO:0005829">
    <property type="term" value="C:cytosol"/>
    <property type="evidence" value="ECO:0007669"/>
    <property type="project" value="TreeGrafter"/>
</dbReference>
<evidence type="ECO:0000259" key="13">
    <source>
        <dbReference type="PROSITE" id="PS51199"/>
    </source>
</evidence>
<comment type="caution">
    <text evidence="14">The sequence shown here is derived from an EMBL/GenBank/DDBJ whole genome shotgun (WGS) entry which is preliminary data.</text>
</comment>
<evidence type="ECO:0000256" key="5">
    <source>
        <dbReference type="ARBA" id="ARBA00022801"/>
    </source>
</evidence>
<dbReference type="OrthoDB" id="9773982at2"/>
<evidence type="ECO:0000256" key="8">
    <source>
        <dbReference type="ARBA" id="ARBA00023125"/>
    </source>
</evidence>
<evidence type="ECO:0000256" key="4">
    <source>
        <dbReference type="ARBA" id="ARBA00022741"/>
    </source>
</evidence>
<evidence type="ECO:0000256" key="6">
    <source>
        <dbReference type="ARBA" id="ARBA00022806"/>
    </source>
</evidence>
<dbReference type="InterPro" id="IPR007693">
    <property type="entry name" value="DNA_helicase_DnaB-like_N"/>
</dbReference>
<dbReference type="CDD" id="cd00984">
    <property type="entry name" value="DnaB_C"/>
    <property type="match status" value="1"/>
</dbReference>
<dbReference type="GO" id="GO:1990077">
    <property type="term" value="C:primosome complex"/>
    <property type="evidence" value="ECO:0007669"/>
    <property type="project" value="UniProtKB-UniRule"/>
</dbReference>
<dbReference type="Gene3D" id="3.40.50.300">
    <property type="entry name" value="P-loop containing nucleotide triphosphate hydrolases"/>
    <property type="match status" value="1"/>
</dbReference>
<accession>A0A7V7RP29</accession>
<feature type="domain" description="SF4 helicase" evidence="13">
    <location>
        <begin position="169"/>
        <end position="437"/>
    </location>
</feature>
<dbReference type="InterPro" id="IPR007694">
    <property type="entry name" value="DNA_helicase_DnaB-like_C"/>
</dbReference>
<dbReference type="InterPro" id="IPR027417">
    <property type="entry name" value="P-loop_NTPase"/>
</dbReference>
<keyword evidence="2 12" id="KW-0639">Primosome</keyword>
<dbReference type="PROSITE" id="PS51199">
    <property type="entry name" value="SF4_HELICASE"/>
    <property type="match status" value="1"/>
</dbReference>
<dbReference type="Proteomes" id="UP000441354">
    <property type="component" value="Unassembled WGS sequence"/>
</dbReference>
<dbReference type="SMART" id="SM00382">
    <property type="entry name" value="AAA"/>
    <property type="match status" value="1"/>
</dbReference>
<dbReference type="RefSeq" id="WP_151573602.1">
    <property type="nucleotide sequence ID" value="NZ_WBOT01000002.1"/>
</dbReference>
<evidence type="ECO:0000256" key="9">
    <source>
        <dbReference type="ARBA" id="ARBA00023235"/>
    </source>
</evidence>
<dbReference type="GO" id="GO:0016787">
    <property type="term" value="F:hydrolase activity"/>
    <property type="evidence" value="ECO:0007669"/>
    <property type="project" value="UniProtKB-KW"/>
</dbReference>
<dbReference type="NCBIfam" id="TIGR00665">
    <property type="entry name" value="DnaB"/>
    <property type="match status" value="1"/>
</dbReference>
<proteinExistence type="inferred from homology"/>
<evidence type="ECO:0000256" key="11">
    <source>
        <dbReference type="NCBIfam" id="TIGR00665"/>
    </source>
</evidence>
<evidence type="ECO:0000256" key="2">
    <source>
        <dbReference type="ARBA" id="ARBA00022515"/>
    </source>
</evidence>
<comment type="similarity">
    <text evidence="1 12">Belongs to the helicase family. DnaB subfamily.</text>
</comment>
<dbReference type="PANTHER" id="PTHR30153:SF2">
    <property type="entry name" value="REPLICATIVE DNA HELICASE"/>
    <property type="match status" value="1"/>
</dbReference>
<evidence type="ECO:0000313" key="15">
    <source>
        <dbReference type="Proteomes" id="UP000441354"/>
    </source>
</evidence>
<reference evidence="14 15" key="1">
    <citation type="journal article" date="2014" name="Arch. Microbiol.">
        <title>Bacillus mesophilum sp. nov., strain IITR-54T, a novel 4-chlorobiphenyl dechlorinating bacterium.</title>
        <authorList>
            <person name="Manickam N."/>
            <person name="Singh N.K."/>
            <person name="Bajaj A."/>
            <person name="Kumar R.M."/>
            <person name="Kaur G."/>
            <person name="Kaur N."/>
            <person name="Bala M."/>
            <person name="Kumar A."/>
            <person name="Mayilraj S."/>
        </authorList>
    </citation>
    <scope>NUCLEOTIDE SEQUENCE [LARGE SCALE GENOMIC DNA]</scope>
    <source>
        <strain evidence="14 15">IITR-54</strain>
    </source>
</reference>
<gene>
    <name evidence="14" type="primary">dnaB</name>
    <name evidence="14" type="ORF">F7732_09465</name>
</gene>
<dbReference type="SUPFAM" id="SSF52540">
    <property type="entry name" value="P-loop containing nucleoside triphosphate hydrolases"/>
    <property type="match status" value="1"/>
</dbReference>
<dbReference type="GO" id="GO:0043139">
    <property type="term" value="F:5'-3' DNA helicase activity"/>
    <property type="evidence" value="ECO:0007669"/>
    <property type="project" value="UniProtKB-EC"/>
</dbReference>
<sequence>MQTATEDLLLFNLEAEQFFLGIMLTDPDLLKVTRIKPHHLSPGKHYNLLWALQDLDVKGIQIDAVSILERVGHKADRIGGASYLNELRMSVPTTANYGFYEKVLLEYWQKREAVQIANKIKEASMNDDPAQVIQTGINELMQLEDISGDDDDGSIKDVLHDIYENLSSPSGDLTGIPSGFAELDRMTSGFQKQDLVIIAARPSVGKTAFCLNIAQQVSQNDDYAVGIFSLEMSMEMLLMRMLSSSGNIDAQNMRTRKLADAEWTKLTYALGKVSNMNLNIFDKPGVTVNEIWAKARKMKRFYGERKILIIIDYLQLITGSAKHRGNRTQEISEISRMLKHMARELDVCVIALSQLSRAVEQRQDKRPMMSDIRESGQIEQDADVIGFLYRDDYYNKDSEDKNIIEIIIGKQRNGPTGTVQLAFVKEYGSFVNLERRYDR</sequence>
<keyword evidence="3 12" id="KW-0235">DNA replication</keyword>
<keyword evidence="6 12" id="KW-0347">Helicase</keyword>
<dbReference type="Pfam" id="PF00772">
    <property type="entry name" value="DnaB"/>
    <property type="match status" value="1"/>
</dbReference>
<evidence type="ECO:0000313" key="14">
    <source>
        <dbReference type="EMBL" id="KAB2334288.1"/>
    </source>
</evidence>
<dbReference type="Gene3D" id="1.10.860.10">
    <property type="entry name" value="DNAb Helicase, Chain A"/>
    <property type="match status" value="1"/>
</dbReference>
<dbReference type="EC" id="5.6.2.3" evidence="11 12"/>
<dbReference type="EMBL" id="WBOT01000002">
    <property type="protein sequence ID" value="KAB2334288.1"/>
    <property type="molecule type" value="Genomic_DNA"/>
</dbReference>
<dbReference type="GO" id="GO:0005524">
    <property type="term" value="F:ATP binding"/>
    <property type="evidence" value="ECO:0007669"/>
    <property type="project" value="UniProtKB-UniRule"/>
</dbReference>
<evidence type="ECO:0000256" key="3">
    <source>
        <dbReference type="ARBA" id="ARBA00022705"/>
    </source>
</evidence>
<protein>
    <recommendedName>
        <fullName evidence="11 12">Replicative DNA helicase</fullName>
        <ecNumber evidence="11 12">5.6.2.3</ecNumber>
    </recommendedName>
</protein>
<comment type="function">
    <text evidence="12">The main replicative DNA helicase, it participates in initiation and elongation during chromosome replication. Travels ahead of the DNA replisome, separating dsDNA into templates for DNA synthesis. A processive ATP-dependent 5'-3' DNA helicase it has DNA-dependent ATPase activity.</text>
</comment>
<dbReference type="AlphaFoldDB" id="A0A7V7RP29"/>
<dbReference type="InterPro" id="IPR016136">
    <property type="entry name" value="DNA_helicase_N/primase_C"/>
</dbReference>
<evidence type="ECO:0000256" key="7">
    <source>
        <dbReference type="ARBA" id="ARBA00022840"/>
    </source>
</evidence>
<keyword evidence="8 12" id="KW-0238">DNA-binding</keyword>
<evidence type="ECO:0000256" key="12">
    <source>
        <dbReference type="RuleBase" id="RU362085"/>
    </source>
</evidence>
<dbReference type="FunFam" id="3.40.50.300:FF:000351">
    <property type="entry name" value="Replicative DNA helicase"/>
    <property type="match status" value="1"/>
</dbReference>
<dbReference type="SUPFAM" id="SSF48024">
    <property type="entry name" value="N-terminal domain of DnaB helicase"/>
    <property type="match status" value="1"/>
</dbReference>
<dbReference type="InterPro" id="IPR003593">
    <property type="entry name" value="AAA+_ATPase"/>
</dbReference>
<dbReference type="InterPro" id="IPR007692">
    <property type="entry name" value="DNA_helicase_DnaB"/>
</dbReference>
<comment type="catalytic activity">
    <reaction evidence="10 12">
        <text>ATP + H2O = ADP + phosphate + H(+)</text>
        <dbReference type="Rhea" id="RHEA:13065"/>
        <dbReference type="ChEBI" id="CHEBI:15377"/>
        <dbReference type="ChEBI" id="CHEBI:15378"/>
        <dbReference type="ChEBI" id="CHEBI:30616"/>
        <dbReference type="ChEBI" id="CHEBI:43474"/>
        <dbReference type="ChEBI" id="CHEBI:456216"/>
        <dbReference type="EC" id="5.6.2.3"/>
    </reaction>
</comment>
<keyword evidence="9" id="KW-0413">Isomerase</keyword>
<dbReference type="GO" id="GO:0006269">
    <property type="term" value="P:DNA replication, synthesis of primer"/>
    <property type="evidence" value="ECO:0007669"/>
    <property type="project" value="UniProtKB-UniRule"/>
</dbReference>
<dbReference type="PANTHER" id="PTHR30153">
    <property type="entry name" value="REPLICATIVE DNA HELICASE DNAB"/>
    <property type="match status" value="1"/>
</dbReference>
<evidence type="ECO:0000256" key="1">
    <source>
        <dbReference type="ARBA" id="ARBA00008428"/>
    </source>
</evidence>
<keyword evidence="7 12" id="KW-0067">ATP-binding</keyword>
<keyword evidence="5 12" id="KW-0378">Hydrolase</keyword>
<organism evidence="14 15">
    <name type="scientific">Bacillus mesophilum</name>
    <dbReference type="NCBI Taxonomy" id="1071718"/>
    <lineage>
        <taxon>Bacteria</taxon>
        <taxon>Bacillati</taxon>
        <taxon>Bacillota</taxon>
        <taxon>Bacilli</taxon>
        <taxon>Bacillales</taxon>
        <taxon>Bacillaceae</taxon>
        <taxon>Bacillus</taxon>
    </lineage>
</organism>
<keyword evidence="15" id="KW-1185">Reference proteome</keyword>
<name>A0A7V7RP29_9BACI</name>
<dbReference type="Pfam" id="PF03796">
    <property type="entry name" value="DnaB_C"/>
    <property type="match status" value="1"/>
</dbReference>